<dbReference type="InterPro" id="IPR046342">
    <property type="entry name" value="CBS_dom_sf"/>
</dbReference>
<evidence type="ECO:0000259" key="3">
    <source>
        <dbReference type="PROSITE" id="PS51371"/>
    </source>
</evidence>
<evidence type="ECO:0000313" key="5">
    <source>
        <dbReference type="Proteomes" id="UP000440224"/>
    </source>
</evidence>
<dbReference type="AlphaFoldDB" id="A0A6N7PNW4"/>
<dbReference type="InterPro" id="IPR000644">
    <property type="entry name" value="CBS_dom"/>
</dbReference>
<sequence length="122" mass="13243">MTRSPHSIGFDQTLVQAHKLMREHDIRHLPVLRGGRLVGILSERDLAFVEALRDVDSAKVTVEEAMTPLPYTIAPDASLGAVAREMAEHRYGSAVVMREGHVVGVFTTTDALRALADALGGK</sequence>
<comment type="caution">
    <text evidence="4">The sequence shown here is derived from an EMBL/GenBank/DDBJ whole genome shotgun (WGS) entry which is preliminary data.</text>
</comment>
<keyword evidence="1 2" id="KW-0129">CBS domain</keyword>
<proteinExistence type="predicted"/>
<feature type="domain" description="CBS" evidence="3">
    <location>
        <begin position="66"/>
        <end position="122"/>
    </location>
</feature>
<dbReference type="Gene3D" id="3.10.580.10">
    <property type="entry name" value="CBS-domain"/>
    <property type="match status" value="1"/>
</dbReference>
<gene>
    <name evidence="4" type="ORF">GF068_17610</name>
</gene>
<accession>A0A6N7PNW4</accession>
<dbReference type="CDD" id="cd04584">
    <property type="entry name" value="CBS_pair_AcuB_like"/>
    <property type="match status" value="1"/>
</dbReference>
<evidence type="ECO:0000313" key="4">
    <source>
        <dbReference type="EMBL" id="MRG93713.1"/>
    </source>
</evidence>
<dbReference type="PANTHER" id="PTHR43080:SF2">
    <property type="entry name" value="CBS DOMAIN-CONTAINING PROTEIN"/>
    <property type="match status" value="1"/>
</dbReference>
<dbReference type="InterPro" id="IPR051257">
    <property type="entry name" value="Diverse_CBS-Domain"/>
</dbReference>
<dbReference type="Pfam" id="PF00571">
    <property type="entry name" value="CBS"/>
    <property type="match status" value="2"/>
</dbReference>
<reference evidence="4 5" key="1">
    <citation type="submission" date="2019-10" db="EMBL/GenBank/DDBJ databases">
        <title>A soil myxobacterium in the family Polyangiaceae.</title>
        <authorList>
            <person name="Li Y."/>
            <person name="Wang J."/>
        </authorList>
    </citation>
    <scope>NUCLEOTIDE SEQUENCE [LARGE SCALE GENOMIC DNA]</scope>
    <source>
        <strain evidence="4 5">DSM 14734</strain>
    </source>
</reference>
<dbReference type="PROSITE" id="PS51371">
    <property type="entry name" value="CBS"/>
    <property type="match status" value="2"/>
</dbReference>
<dbReference type="Proteomes" id="UP000440224">
    <property type="component" value="Unassembled WGS sequence"/>
</dbReference>
<dbReference type="PANTHER" id="PTHR43080">
    <property type="entry name" value="CBS DOMAIN-CONTAINING PROTEIN CBSX3, MITOCHONDRIAL"/>
    <property type="match status" value="1"/>
</dbReference>
<name>A0A6N7PNW4_9BACT</name>
<dbReference type="OrthoDB" id="9780653at2"/>
<feature type="domain" description="CBS" evidence="3">
    <location>
        <begin position="1"/>
        <end position="57"/>
    </location>
</feature>
<dbReference type="SUPFAM" id="SSF54631">
    <property type="entry name" value="CBS-domain pair"/>
    <property type="match status" value="1"/>
</dbReference>
<organism evidence="4 5">
    <name type="scientific">Polyangium spumosum</name>
    <dbReference type="NCBI Taxonomy" id="889282"/>
    <lineage>
        <taxon>Bacteria</taxon>
        <taxon>Pseudomonadati</taxon>
        <taxon>Myxococcota</taxon>
        <taxon>Polyangia</taxon>
        <taxon>Polyangiales</taxon>
        <taxon>Polyangiaceae</taxon>
        <taxon>Polyangium</taxon>
    </lineage>
</organism>
<protein>
    <submittedName>
        <fullName evidence="4">CBS domain-containing protein</fullName>
    </submittedName>
</protein>
<evidence type="ECO:0000256" key="1">
    <source>
        <dbReference type="ARBA" id="ARBA00023122"/>
    </source>
</evidence>
<evidence type="ECO:0000256" key="2">
    <source>
        <dbReference type="PROSITE-ProRule" id="PRU00703"/>
    </source>
</evidence>
<dbReference type="SMART" id="SM00116">
    <property type="entry name" value="CBS"/>
    <property type="match status" value="2"/>
</dbReference>
<keyword evidence="5" id="KW-1185">Reference proteome</keyword>
<dbReference type="EMBL" id="WJIE01000005">
    <property type="protein sequence ID" value="MRG93713.1"/>
    <property type="molecule type" value="Genomic_DNA"/>
</dbReference>